<feature type="chain" id="PRO_5001647469" description="Beta-lactamase-related domain-containing protein" evidence="2">
    <location>
        <begin position="34"/>
        <end position="602"/>
    </location>
</feature>
<dbReference type="EMBL" id="KL197739">
    <property type="protein sequence ID" value="KDQ52480.1"/>
    <property type="molecule type" value="Genomic_DNA"/>
</dbReference>
<sequence>MSFQPRRWTSAWICLSLLLSSALFGVEIDVVSASPLPRALSLLSSDFDAYAETIRNDWGVPGISVSIVKLANTSFDTTPTIETRSYGVAGTDRPVDALTRFGIASNSKLFTAGAIGSLVDAGKLNWTTPVKEILPEFGLLNNYDGGLATIRDLLSHRTGLPRHDYSIPKSGPRDAVVNMVQYLQPSAEFRDIWQYSNVMFIVVSKIVETVAGKPFEDYVTSHIFKHPALNMTYTSYTQDNLYSTGYGIYENKSTFAVPYVVQPVGAGAAGVITNAIDVAKWMSFLIKSLMAAGRAELPAGATPISPSSVGNLAIGRMLESGVPDWPELSPTAYGYGLESVTYQGHHLWTHGGDLPGFGSQITWVPESGVGVAVFCNTNQEPGAAAAEIITYRALEDLLGLPHPNWEARYEGATNGTSGGQVSKRSISRRSFAARVPSHLHSDITSREQNASNPDPAGYIGTYTNGGYGDVTVCPTSDVAYHHNTPSTCQDLYNSLKGGTQTPEQPATDSLNLLIYAPRLWSDYIQLVSHSDALFVGNTYLIAAATHERPWPISLNEGEMLAIFKFDEGAHQGSIVGMEWSGVWGSETQESSGYPEVTFVRAQ</sequence>
<dbReference type="PANTHER" id="PTHR46825:SF9">
    <property type="entry name" value="BETA-LACTAMASE-RELATED DOMAIN-CONTAINING PROTEIN"/>
    <property type="match status" value="1"/>
</dbReference>
<dbReference type="SUPFAM" id="SSF56601">
    <property type="entry name" value="beta-lactamase/transpeptidase-like"/>
    <property type="match status" value="1"/>
</dbReference>
<evidence type="ECO:0000256" key="1">
    <source>
        <dbReference type="ARBA" id="ARBA00038215"/>
    </source>
</evidence>
<reference evidence="5" key="1">
    <citation type="journal article" date="2014" name="Proc. Natl. Acad. Sci. U.S.A.">
        <title>Extensive sampling of basidiomycete genomes demonstrates inadequacy of the white-rot/brown-rot paradigm for wood decay fungi.</title>
        <authorList>
            <person name="Riley R."/>
            <person name="Salamov A.A."/>
            <person name="Brown D.W."/>
            <person name="Nagy L.G."/>
            <person name="Floudas D."/>
            <person name="Held B.W."/>
            <person name="Levasseur A."/>
            <person name="Lombard V."/>
            <person name="Morin E."/>
            <person name="Otillar R."/>
            <person name="Lindquist E.A."/>
            <person name="Sun H."/>
            <person name="LaButti K.M."/>
            <person name="Schmutz J."/>
            <person name="Jabbour D."/>
            <person name="Luo H."/>
            <person name="Baker S.E."/>
            <person name="Pisabarro A.G."/>
            <person name="Walton J.D."/>
            <person name="Blanchette R.A."/>
            <person name="Henrissat B."/>
            <person name="Martin F."/>
            <person name="Cullen D."/>
            <person name="Hibbett D.S."/>
            <person name="Grigoriev I.V."/>
        </authorList>
    </citation>
    <scope>NUCLEOTIDE SEQUENCE [LARGE SCALE GENOMIC DNA]</scope>
    <source>
        <strain evidence="5">MUCL 33604</strain>
    </source>
</reference>
<dbReference type="InterPro" id="IPR012338">
    <property type="entry name" value="Beta-lactam/transpept-like"/>
</dbReference>
<evidence type="ECO:0000259" key="3">
    <source>
        <dbReference type="Pfam" id="PF00144"/>
    </source>
</evidence>
<dbReference type="STRING" id="933084.A0A067PF82"/>
<protein>
    <recommendedName>
        <fullName evidence="3">Beta-lactamase-related domain-containing protein</fullName>
    </recommendedName>
</protein>
<dbReference type="PANTHER" id="PTHR46825">
    <property type="entry name" value="D-ALANYL-D-ALANINE-CARBOXYPEPTIDASE/ENDOPEPTIDASE AMPH"/>
    <property type="match status" value="1"/>
</dbReference>
<organism evidence="4 5">
    <name type="scientific">Jaapia argillacea MUCL 33604</name>
    <dbReference type="NCBI Taxonomy" id="933084"/>
    <lineage>
        <taxon>Eukaryota</taxon>
        <taxon>Fungi</taxon>
        <taxon>Dikarya</taxon>
        <taxon>Basidiomycota</taxon>
        <taxon>Agaricomycotina</taxon>
        <taxon>Agaricomycetes</taxon>
        <taxon>Agaricomycetidae</taxon>
        <taxon>Jaapiales</taxon>
        <taxon>Jaapiaceae</taxon>
        <taxon>Jaapia</taxon>
    </lineage>
</organism>
<dbReference type="InterPro" id="IPR001466">
    <property type="entry name" value="Beta-lactam-related"/>
</dbReference>
<comment type="similarity">
    <text evidence="1">Belongs to the peptidase S12 family.</text>
</comment>
<name>A0A067PF82_9AGAM</name>
<keyword evidence="2" id="KW-0732">Signal</keyword>
<dbReference type="OrthoDB" id="5946976at2759"/>
<dbReference type="Gene3D" id="3.40.710.10">
    <property type="entry name" value="DD-peptidase/beta-lactamase superfamily"/>
    <property type="match status" value="1"/>
</dbReference>
<dbReference type="InParanoid" id="A0A067PF82"/>
<feature type="domain" description="Beta-lactamase-related" evidence="3">
    <location>
        <begin position="54"/>
        <end position="385"/>
    </location>
</feature>
<keyword evidence="5" id="KW-1185">Reference proteome</keyword>
<accession>A0A067PF82</accession>
<dbReference type="AlphaFoldDB" id="A0A067PF82"/>
<evidence type="ECO:0000313" key="4">
    <source>
        <dbReference type="EMBL" id="KDQ52480.1"/>
    </source>
</evidence>
<dbReference type="Proteomes" id="UP000027265">
    <property type="component" value="Unassembled WGS sequence"/>
</dbReference>
<gene>
    <name evidence="4" type="ORF">JAAARDRAFT_61797</name>
</gene>
<feature type="signal peptide" evidence="2">
    <location>
        <begin position="1"/>
        <end position="33"/>
    </location>
</feature>
<evidence type="ECO:0000313" key="5">
    <source>
        <dbReference type="Proteomes" id="UP000027265"/>
    </source>
</evidence>
<dbReference type="InterPro" id="IPR050491">
    <property type="entry name" value="AmpC-like"/>
</dbReference>
<proteinExistence type="inferred from homology"/>
<dbReference type="HOGENOM" id="CLU_020027_14_0_1"/>
<dbReference type="Pfam" id="PF00144">
    <property type="entry name" value="Beta-lactamase"/>
    <property type="match status" value="1"/>
</dbReference>
<evidence type="ECO:0000256" key="2">
    <source>
        <dbReference type="SAM" id="SignalP"/>
    </source>
</evidence>